<keyword evidence="1" id="KW-0472">Membrane</keyword>
<evidence type="ECO:0000313" key="3">
    <source>
        <dbReference type="Proteomes" id="UP001604043"/>
    </source>
</evidence>
<name>A0ABW6ZFB7_9HYPH</name>
<dbReference type="Proteomes" id="UP001604043">
    <property type="component" value="Unassembled WGS sequence"/>
</dbReference>
<feature type="transmembrane region" description="Helical" evidence="1">
    <location>
        <begin position="73"/>
        <end position="95"/>
    </location>
</feature>
<keyword evidence="1" id="KW-1133">Transmembrane helix</keyword>
<keyword evidence="1" id="KW-0812">Transmembrane</keyword>
<evidence type="ECO:0000313" key="2">
    <source>
        <dbReference type="EMBL" id="MFG1251655.1"/>
    </source>
</evidence>
<feature type="transmembrane region" description="Helical" evidence="1">
    <location>
        <begin position="132"/>
        <end position="150"/>
    </location>
</feature>
<dbReference type="EMBL" id="JBAFUR010000001">
    <property type="protein sequence ID" value="MFG1251655.1"/>
    <property type="molecule type" value="Genomic_DNA"/>
</dbReference>
<feature type="transmembrane region" description="Helical" evidence="1">
    <location>
        <begin position="157"/>
        <end position="175"/>
    </location>
</feature>
<proteinExistence type="predicted"/>
<comment type="caution">
    <text evidence="2">The sequence shown here is derived from an EMBL/GenBank/DDBJ whole genome shotgun (WGS) entry which is preliminary data.</text>
</comment>
<sequence>MSETQARLTRFAGESWSTALSMHARVVGALVMRDLQTRFGSGYAGFLLSLVMPLGHLGIALAILTVIGRIPPIGGRPLTFLMTGILPFVLWFYCHKQMMLSIIQNRPLLYFPGVDFFDILFARGIVEVVTGSLIVASILTTISILGYDIIPSNVHLFTYSLITAWFFGFATGLIFGSLGLLWAPLIMLGSLLGPLFWISSGILYLPTSLPDRLQEMLQFFPLCQIVDMVRVAYFNEYQSTFSDPFLLFCIIIGMILFGLSAVVVARKIGGA</sequence>
<accession>A0ABW6ZFB7</accession>
<organism evidence="2 3">
    <name type="scientific">Xanthobacter aminoxidans</name>
    <dbReference type="NCBI Taxonomy" id="186280"/>
    <lineage>
        <taxon>Bacteria</taxon>
        <taxon>Pseudomonadati</taxon>
        <taxon>Pseudomonadota</taxon>
        <taxon>Alphaproteobacteria</taxon>
        <taxon>Hyphomicrobiales</taxon>
        <taxon>Xanthobacteraceae</taxon>
        <taxon>Xanthobacter</taxon>
    </lineage>
</organism>
<protein>
    <submittedName>
        <fullName evidence="2">Uncharacterized protein</fullName>
    </submittedName>
</protein>
<dbReference type="RefSeq" id="WP_394005921.1">
    <property type="nucleotide sequence ID" value="NZ_JBAFUR010000001.1"/>
</dbReference>
<reference evidence="2 3" key="1">
    <citation type="submission" date="2024-02" db="EMBL/GenBank/DDBJ databases">
        <title>Expansion and revision of Xanthobacter and proposal of Roseixanthobacter gen. nov.</title>
        <authorList>
            <person name="Soltysiak M.P.M."/>
            <person name="Jalihal A."/>
            <person name="Ory A."/>
            <person name="Chrisophersen C."/>
            <person name="Lee A.D."/>
            <person name="Boulton J."/>
            <person name="Springer M."/>
        </authorList>
    </citation>
    <scope>NUCLEOTIDE SEQUENCE [LARGE SCALE GENOMIC DNA]</scope>
    <source>
        <strain evidence="2 3">CB5</strain>
    </source>
</reference>
<keyword evidence="3" id="KW-1185">Reference proteome</keyword>
<evidence type="ECO:0000256" key="1">
    <source>
        <dbReference type="SAM" id="Phobius"/>
    </source>
</evidence>
<gene>
    <name evidence="2" type="ORF">V5F30_05545</name>
</gene>
<feature type="transmembrane region" description="Helical" evidence="1">
    <location>
        <begin position="181"/>
        <end position="205"/>
    </location>
</feature>
<feature type="transmembrane region" description="Helical" evidence="1">
    <location>
        <begin position="42"/>
        <end position="67"/>
    </location>
</feature>
<feature type="transmembrane region" description="Helical" evidence="1">
    <location>
        <begin position="245"/>
        <end position="265"/>
    </location>
</feature>